<dbReference type="Gene3D" id="1.10.260.40">
    <property type="entry name" value="lambda repressor-like DNA-binding domains"/>
    <property type="match status" value="1"/>
</dbReference>
<proteinExistence type="predicted"/>
<comment type="caution">
    <text evidence="1">The sequence shown here is derived from an EMBL/GenBank/DDBJ whole genome shotgun (WGS) entry which is preliminary data.</text>
</comment>
<dbReference type="AlphaFoldDB" id="A0A2S9TDA7"/>
<dbReference type="Proteomes" id="UP000239151">
    <property type="component" value="Unassembled WGS sequence"/>
</dbReference>
<dbReference type="EMBL" id="NXGI01000016">
    <property type="protein sequence ID" value="PRM96789.1"/>
    <property type="molecule type" value="Genomic_DNA"/>
</dbReference>
<dbReference type="GO" id="GO:0003677">
    <property type="term" value="F:DNA binding"/>
    <property type="evidence" value="ECO:0007669"/>
    <property type="project" value="InterPro"/>
</dbReference>
<dbReference type="InterPro" id="IPR010982">
    <property type="entry name" value="Lambda_DNA-bd_dom_sf"/>
</dbReference>
<evidence type="ECO:0000313" key="2">
    <source>
        <dbReference type="Proteomes" id="UP000239151"/>
    </source>
</evidence>
<name>A0A2S9TDA7_9BACT</name>
<sequence>MHTATMIINKLMEYYNVQTISELAEIIKIGQPAISKWKNNNSINPIKKKCKDLGIYNEIFDNLDSKNNLSDFTDPDDIYKDDYYYKLHLKTINAPKDFDKLIKNNNIIDIDNGTFSLLKEAYISSINIDDIKNFRIHLMNFTFEFSNIKNNFNTYLKLEDNDQIDLITFNLFIEAYKVAQNNNKLKEFRLHLMEYTFDSYKLANPE</sequence>
<organism evidence="1 2">
    <name type="scientific">Aliarcobacter cryaerophilus</name>
    <dbReference type="NCBI Taxonomy" id="28198"/>
    <lineage>
        <taxon>Bacteria</taxon>
        <taxon>Pseudomonadati</taxon>
        <taxon>Campylobacterota</taxon>
        <taxon>Epsilonproteobacteria</taxon>
        <taxon>Campylobacterales</taxon>
        <taxon>Arcobacteraceae</taxon>
        <taxon>Aliarcobacter</taxon>
    </lineage>
</organism>
<gene>
    <name evidence="1" type="ORF">CJ670_07220</name>
</gene>
<evidence type="ECO:0000313" key="1">
    <source>
        <dbReference type="EMBL" id="PRM96789.1"/>
    </source>
</evidence>
<reference evidence="1 2" key="1">
    <citation type="submission" date="2017-09" db="EMBL/GenBank/DDBJ databases">
        <title>Reassesment of A. cryaerophilus.</title>
        <authorList>
            <person name="Perez-Cataluna A."/>
            <person name="Collado L."/>
            <person name="Salgado O."/>
            <person name="Lefinanco V."/>
            <person name="Figueras M.J."/>
        </authorList>
    </citation>
    <scope>NUCLEOTIDE SEQUENCE [LARGE SCALE GENOMIC DNA]</scope>
    <source>
        <strain evidence="1 2">LMG 9065</strain>
    </source>
</reference>
<protein>
    <submittedName>
        <fullName evidence="1">Uncharacterized protein</fullName>
    </submittedName>
</protein>
<accession>A0A2S9TDA7</accession>